<gene>
    <name evidence="8" type="ORF">M413DRAFT_403216</name>
</gene>
<dbReference type="SMART" id="SM00066">
    <property type="entry name" value="GAL4"/>
    <property type="match status" value="1"/>
</dbReference>
<feature type="compositionally biased region" description="Low complexity" evidence="6">
    <location>
        <begin position="116"/>
        <end position="133"/>
    </location>
</feature>
<dbReference type="CDD" id="cd12148">
    <property type="entry name" value="fungal_TF_MHR"/>
    <property type="match status" value="1"/>
</dbReference>
<dbReference type="Pfam" id="PF04082">
    <property type="entry name" value="Fungal_trans"/>
    <property type="match status" value="1"/>
</dbReference>
<reference evidence="9" key="2">
    <citation type="submission" date="2015-01" db="EMBL/GenBank/DDBJ databases">
        <title>Evolutionary Origins and Diversification of the Mycorrhizal Mutualists.</title>
        <authorList>
            <consortium name="DOE Joint Genome Institute"/>
            <consortium name="Mycorrhizal Genomics Consortium"/>
            <person name="Kohler A."/>
            <person name="Kuo A."/>
            <person name="Nagy L.G."/>
            <person name="Floudas D."/>
            <person name="Copeland A."/>
            <person name="Barry K.W."/>
            <person name="Cichocki N."/>
            <person name="Veneault-Fourrey C."/>
            <person name="LaButti K."/>
            <person name="Lindquist E.A."/>
            <person name="Lipzen A."/>
            <person name="Lundell T."/>
            <person name="Morin E."/>
            <person name="Murat C."/>
            <person name="Riley R."/>
            <person name="Ohm R."/>
            <person name="Sun H."/>
            <person name="Tunlid A."/>
            <person name="Henrissat B."/>
            <person name="Grigoriev I.V."/>
            <person name="Hibbett D.S."/>
            <person name="Martin F."/>
        </authorList>
    </citation>
    <scope>NUCLEOTIDE SEQUENCE [LARGE SCALE GENOMIC DNA]</scope>
    <source>
        <strain evidence="9">h7</strain>
    </source>
</reference>
<dbReference type="EMBL" id="KN831776">
    <property type="protein sequence ID" value="KIM43381.1"/>
    <property type="molecule type" value="Genomic_DNA"/>
</dbReference>
<proteinExistence type="predicted"/>
<dbReference type="PANTHER" id="PTHR47338:SF5">
    <property type="entry name" value="ZN(II)2CYS6 TRANSCRIPTION FACTOR (EUROFUNG)"/>
    <property type="match status" value="1"/>
</dbReference>
<dbReference type="GO" id="GO:0006351">
    <property type="term" value="P:DNA-templated transcription"/>
    <property type="evidence" value="ECO:0007669"/>
    <property type="project" value="InterPro"/>
</dbReference>
<dbReference type="CDD" id="cd00067">
    <property type="entry name" value="GAL4"/>
    <property type="match status" value="1"/>
</dbReference>
<dbReference type="OrthoDB" id="2534600at2759"/>
<keyword evidence="9" id="KW-1185">Reference proteome</keyword>
<evidence type="ECO:0000256" key="4">
    <source>
        <dbReference type="ARBA" id="ARBA00023163"/>
    </source>
</evidence>
<keyword evidence="4" id="KW-0804">Transcription</keyword>
<dbReference type="InterPro" id="IPR036864">
    <property type="entry name" value="Zn2-C6_fun-type_DNA-bd_sf"/>
</dbReference>
<dbReference type="InterPro" id="IPR001138">
    <property type="entry name" value="Zn2Cys6_DnaBD"/>
</dbReference>
<feature type="compositionally biased region" description="Polar residues" evidence="6">
    <location>
        <begin position="679"/>
        <end position="701"/>
    </location>
</feature>
<dbReference type="InterPro" id="IPR050815">
    <property type="entry name" value="TF_fung"/>
</dbReference>
<dbReference type="AlphaFoldDB" id="A0A0C3CIE0"/>
<dbReference type="Gene3D" id="4.10.240.10">
    <property type="entry name" value="Zn(2)-C6 fungal-type DNA-binding domain"/>
    <property type="match status" value="1"/>
</dbReference>
<protein>
    <recommendedName>
        <fullName evidence="7">Zn(2)-C6 fungal-type domain-containing protein</fullName>
    </recommendedName>
</protein>
<feature type="region of interest" description="Disordered" evidence="6">
    <location>
        <begin position="88"/>
        <end position="151"/>
    </location>
</feature>
<accession>A0A0C3CIE0</accession>
<dbReference type="GO" id="GO:0000981">
    <property type="term" value="F:DNA-binding transcription factor activity, RNA polymerase II-specific"/>
    <property type="evidence" value="ECO:0007669"/>
    <property type="project" value="InterPro"/>
</dbReference>
<reference evidence="8 9" key="1">
    <citation type="submission" date="2014-04" db="EMBL/GenBank/DDBJ databases">
        <authorList>
            <consortium name="DOE Joint Genome Institute"/>
            <person name="Kuo A."/>
            <person name="Gay G."/>
            <person name="Dore J."/>
            <person name="Kohler A."/>
            <person name="Nagy L.G."/>
            <person name="Floudas D."/>
            <person name="Copeland A."/>
            <person name="Barry K.W."/>
            <person name="Cichocki N."/>
            <person name="Veneault-Fourrey C."/>
            <person name="LaButti K."/>
            <person name="Lindquist E.A."/>
            <person name="Lipzen A."/>
            <person name="Lundell T."/>
            <person name="Morin E."/>
            <person name="Murat C."/>
            <person name="Sun H."/>
            <person name="Tunlid A."/>
            <person name="Henrissat B."/>
            <person name="Grigoriev I.V."/>
            <person name="Hibbett D.S."/>
            <person name="Martin F."/>
            <person name="Nordberg H.P."/>
            <person name="Cantor M.N."/>
            <person name="Hua S.X."/>
        </authorList>
    </citation>
    <scope>NUCLEOTIDE SEQUENCE [LARGE SCALE GENOMIC DNA]</scope>
    <source>
        <strain evidence="9">h7</strain>
    </source>
</reference>
<keyword evidence="2" id="KW-0479">Metal-binding</keyword>
<evidence type="ECO:0000256" key="6">
    <source>
        <dbReference type="SAM" id="MobiDB-lite"/>
    </source>
</evidence>
<dbReference type="GO" id="GO:0005634">
    <property type="term" value="C:nucleus"/>
    <property type="evidence" value="ECO:0007669"/>
    <property type="project" value="UniProtKB-SubCell"/>
</dbReference>
<dbReference type="Pfam" id="PF00172">
    <property type="entry name" value="Zn_clus"/>
    <property type="match status" value="1"/>
</dbReference>
<feature type="region of interest" description="Disordered" evidence="6">
    <location>
        <begin position="677"/>
        <end position="701"/>
    </location>
</feature>
<evidence type="ECO:0000256" key="5">
    <source>
        <dbReference type="ARBA" id="ARBA00023242"/>
    </source>
</evidence>
<dbReference type="GO" id="GO:0003677">
    <property type="term" value="F:DNA binding"/>
    <property type="evidence" value="ECO:0007669"/>
    <property type="project" value="InterPro"/>
</dbReference>
<comment type="subcellular location">
    <subcellularLocation>
        <location evidence="1">Nucleus</location>
    </subcellularLocation>
</comment>
<name>A0A0C3CIE0_HEBCY</name>
<sequence length="701" mass="78145">MQHDVHYSNHNAQQQQGLVLPTPTMQNQIHELAKTLPPPRKQNTACDACRSRKVKCNRLPGQDKCQHCLSKNYPCTCDRRLNLHTISRTHTQRRHFVQQATSEKKRSSAISRRPRNNSSTSPNSNNTSPPASTKYASPIPEHSAPSPPATHPQLPLMVRYGFCPPLTTSTPTRDVLCFVFAPPDQSSNHTFVFPPGHISSPYDSWGELASKLEDEKFRADFALDLVEVFFQIVHTRLPLLNPEQFRNRLRLQPSALPANTPPLHPALVATVLAWGTKFSEHPLLVADRRRPGGQSVLAKTLIDRARDLAEALKVHRIPSTDHVVISLLIEPLQNQNPDDPLGFHGFWLTSATRHLLDLGINHKSVMSNIQDPENRGTMIFAWWMTCICDAYASAYYRRKPVLDDEDYDIDFYTVDPVHPDMADAQTPSPSPREQLEFLGYYRAAHSLARTARQMSRQLWRPATDSDGIPFDNLCTFAHALTEWRDEYLNLVGVPSNFEGEWDFVSAVSSCASDATYHVMWIILFNALDDFGIKELNAAINLPNHADIEGVKRKVADEALHGALRIAGLAGVLTSNGYLRLDPAVMHISCILAGTLLARLGRPEVANCIAGLKQYSYAYEEAGDQANEMSRLFNCARMGELELNHMASVTPRVGVSSSSSSPHSPRGNAMLVDDQHLHRTNGSSHPFSSTVGSFSKPSIYGQ</sequence>
<evidence type="ECO:0000256" key="1">
    <source>
        <dbReference type="ARBA" id="ARBA00004123"/>
    </source>
</evidence>
<dbReference type="HOGENOM" id="CLU_012597_0_0_1"/>
<keyword evidence="3" id="KW-0805">Transcription regulation</keyword>
<evidence type="ECO:0000256" key="3">
    <source>
        <dbReference type="ARBA" id="ARBA00023015"/>
    </source>
</evidence>
<feature type="domain" description="Zn(2)-C6 fungal-type" evidence="7">
    <location>
        <begin position="45"/>
        <end position="76"/>
    </location>
</feature>
<organism evidence="8 9">
    <name type="scientific">Hebeloma cylindrosporum</name>
    <dbReference type="NCBI Taxonomy" id="76867"/>
    <lineage>
        <taxon>Eukaryota</taxon>
        <taxon>Fungi</taxon>
        <taxon>Dikarya</taxon>
        <taxon>Basidiomycota</taxon>
        <taxon>Agaricomycotina</taxon>
        <taxon>Agaricomycetes</taxon>
        <taxon>Agaricomycetidae</taxon>
        <taxon>Agaricales</taxon>
        <taxon>Agaricineae</taxon>
        <taxon>Hymenogastraceae</taxon>
        <taxon>Hebeloma</taxon>
    </lineage>
</organism>
<evidence type="ECO:0000256" key="2">
    <source>
        <dbReference type="ARBA" id="ARBA00022723"/>
    </source>
</evidence>
<dbReference type="GO" id="GO:0008270">
    <property type="term" value="F:zinc ion binding"/>
    <property type="evidence" value="ECO:0007669"/>
    <property type="project" value="InterPro"/>
</dbReference>
<dbReference type="Proteomes" id="UP000053424">
    <property type="component" value="Unassembled WGS sequence"/>
</dbReference>
<dbReference type="PROSITE" id="PS50048">
    <property type="entry name" value="ZN2_CY6_FUNGAL_2"/>
    <property type="match status" value="1"/>
</dbReference>
<evidence type="ECO:0000313" key="8">
    <source>
        <dbReference type="EMBL" id="KIM43381.1"/>
    </source>
</evidence>
<keyword evidence="5" id="KW-0539">Nucleus</keyword>
<evidence type="ECO:0000313" key="9">
    <source>
        <dbReference type="Proteomes" id="UP000053424"/>
    </source>
</evidence>
<dbReference type="InterPro" id="IPR007219">
    <property type="entry name" value="XnlR_reg_dom"/>
</dbReference>
<dbReference type="PANTHER" id="PTHR47338">
    <property type="entry name" value="ZN(II)2CYS6 TRANSCRIPTION FACTOR (EUROFUNG)-RELATED"/>
    <property type="match status" value="1"/>
</dbReference>
<dbReference type="SUPFAM" id="SSF57701">
    <property type="entry name" value="Zn2/Cys6 DNA-binding domain"/>
    <property type="match status" value="1"/>
</dbReference>
<evidence type="ECO:0000259" key="7">
    <source>
        <dbReference type="PROSITE" id="PS50048"/>
    </source>
</evidence>
<dbReference type="PROSITE" id="PS00463">
    <property type="entry name" value="ZN2_CY6_FUNGAL_1"/>
    <property type="match status" value="1"/>
</dbReference>